<dbReference type="EMBL" id="CP034438">
    <property type="protein sequence ID" value="AZN29846.1"/>
    <property type="molecule type" value="Genomic_DNA"/>
</dbReference>
<dbReference type="AlphaFoldDB" id="A0A3Q8WU59"/>
<evidence type="ECO:0000313" key="10">
    <source>
        <dbReference type="EMBL" id="AZN30721.1"/>
    </source>
</evidence>
<dbReference type="PROSITE" id="PS50994">
    <property type="entry name" value="INTEGRASE"/>
    <property type="match status" value="1"/>
</dbReference>
<dbReference type="NCBIfam" id="NF033546">
    <property type="entry name" value="transpos_IS21"/>
    <property type="match status" value="1"/>
</dbReference>
<dbReference type="EMBL" id="CP034438">
    <property type="protein sequence ID" value="AZN30721.1"/>
    <property type="molecule type" value="Genomic_DNA"/>
</dbReference>
<protein>
    <submittedName>
        <fullName evidence="8">IS21 family transposase</fullName>
    </submittedName>
</protein>
<proteinExistence type="inferred from homology"/>
<dbReference type="RefSeq" id="WP_126038218.1">
    <property type="nucleotide sequence ID" value="NZ_CP034438.1"/>
</dbReference>
<dbReference type="Pfam" id="PF22483">
    <property type="entry name" value="Mu-transpos_C_2"/>
    <property type="match status" value="1"/>
</dbReference>
<evidence type="ECO:0000259" key="2">
    <source>
        <dbReference type="PROSITE" id="PS50994"/>
    </source>
</evidence>
<dbReference type="EMBL" id="CP034438">
    <property type="protein sequence ID" value="AZN29235.1"/>
    <property type="molecule type" value="Genomic_DNA"/>
</dbReference>
<dbReference type="KEGG" id="fsl:EJO69_10715"/>
<dbReference type="InterPro" id="IPR001584">
    <property type="entry name" value="Integrase_cat-core"/>
</dbReference>
<dbReference type="EMBL" id="CP034438">
    <property type="protein sequence ID" value="AZN30391.1"/>
    <property type="molecule type" value="Genomic_DNA"/>
</dbReference>
<dbReference type="GO" id="GO:0015074">
    <property type="term" value="P:DNA integration"/>
    <property type="evidence" value="ECO:0007669"/>
    <property type="project" value="InterPro"/>
</dbReference>
<dbReference type="SUPFAM" id="SSF46689">
    <property type="entry name" value="Homeodomain-like"/>
    <property type="match status" value="1"/>
</dbReference>
<evidence type="ECO:0000313" key="6">
    <source>
        <dbReference type="EMBL" id="AZN29831.1"/>
    </source>
</evidence>
<name>A0A3Q8WU59_9ACTO</name>
<accession>A0A3Q8WU59</accession>
<dbReference type="Gene3D" id="3.30.420.10">
    <property type="entry name" value="Ribonuclease H-like superfamily/Ribonuclease H"/>
    <property type="match status" value="1"/>
</dbReference>
<keyword evidence="12" id="KW-1185">Reference proteome</keyword>
<dbReference type="KEGG" id="fsl:EJO69_05670"/>
<organism evidence="8 12">
    <name type="scientific">Flaviflexus salsibiostraticola</name>
    <dbReference type="NCBI Taxonomy" id="1282737"/>
    <lineage>
        <taxon>Bacteria</taxon>
        <taxon>Bacillati</taxon>
        <taxon>Actinomycetota</taxon>
        <taxon>Actinomycetes</taxon>
        <taxon>Actinomycetales</taxon>
        <taxon>Actinomycetaceae</taxon>
        <taxon>Flaviflexus</taxon>
    </lineage>
</organism>
<gene>
    <name evidence="3" type="ORF">EJO69_01365</name>
    <name evidence="4" type="ORF">EJO69_02175</name>
    <name evidence="5" type="ORF">EJO69_03915</name>
    <name evidence="6" type="ORF">EJO69_05575</name>
    <name evidence="7" type="ORF">EJO69_05670</name>
    <name evidence="8" type="ORF">EJO69_08800</name>
    <name evidence="9" type="ORF">EJO69_09815</name>
    <name evidence="10" type="ORF">EJO69_10715</name>
    <name evidence="11" type="ORF">EJO69_10965</name>
</gene>
<dbReference type="PANTHER" id="PTHR35004">
    <property type="entry name" value="TRANSPOSASE RV3428C-RELATED"/>
    <property type="match status" value="1"/>
</dbReference>
<feature type="domain" description="Integrase catalytic" evidence="2">
    <location>
        <begin position="101"/>
        <end position="298"/>
    </location>
</feature>
<evidence type="ECO:0000313" key="7">
    <source>
        <dbReference type="EMBL" id="AZN29846.1"/>
    </source>
</evidence>
<dbReference type="KEGG" id="fsl:EJO69_02175"/>
<dbReference type="KEGG" id="fsl:EJO69_01365"/>
<dbReference type="KEGG" id="fsl:EJO69_08800"/>
<dbReference type="GO" id="GO:0003676">
    <property type="term" value="F:nucleic acid binding"/>
    <property type="evidence" value="ECO:0007669"/>
    <property type="project" value="InterPro"/>
</dbReference>
<evidence type="ECO:0000313" key="12">
    <source>
        <dbReference type="Proteomes" id="UP000270021"/>
    </source>
</evidence>
<dbReference type="EMBL" id="CP034438">
    <property type="protein sequence ID" value="AZN30564.1"/>
    <property type="molecule type" value="Genomic_DNA"/>
</dbReference>
<evidence type="ECO:0000313" key="3">
    <source>
        <dbReference type="EMBL" id="AZN29095.1"/>
    </source>
</evidence>
<dbReference type="KEGG" id="fsl:EJO69_05575"/>
<evidence type="ECO:0000313" key="5">
    <source>
        <dbReference type="EMBL" id="AZN29549.1"/>
    </source>
</evidence>
<dbReference type="Gene3D" id="1.10.10.60">
    <property type="entry name" value="Homeodomain-like"/>
    <property type="match status" value="1"/>
</dbReference>
<dbReference type="SUPFAM" id="SSF53098">
    <property type="entry name" value="Ribonuclease H-like"/>
    <property type="match status" value="1"/>
</dbReference>
<dbReference type="InterPro" id="IPR012337">
    <property type="entry name" value="RNaseH-like_sf"/>
</dbReference>
<reference evidence="8 12" key="1">
    <citation type="submission" date="2018-12" db="EMBL/GenBank/DDBJ databases">
        <title>Complete genome sequence of Flaviflexus salsibiostraticola KCTC 33148.</title>
        <authorList>
            <person name="Bae J.-W."/>
        </authorList>
    </citation>
    <scope>NUCLEOTIDE SEQUENCE [LARGE SCALE GENOMIC DNA]</scope>
    <source>
        <strain evidence="8 12">KCTC 33148</strain>
    </source>
</reference>
<dbReference type="KEGG" id="fsl:EJO69_09815"/>
<dbReference type="EMBL" id="CP034438">
    <property type="protein sequence ID" value="AZN29095.1"/>
    <property type="molecule type" value="Genomic_DNA"/>
</dbReference>
<dbReference type="InterPro" id="IPR054353">
    <property type="entry name" value="IstA-like_C"/>
</dbReference>
<dbReference type="InterPro" id="IPR009057">
    <property type="entry name" value="Homeodomain-like_sf"/>
</dbReference>
<comment type="similarity">
    <text evidence="1">Belongs to the transposase IS21/IS408/IS1162 family.</text>
</comment>
<evidence type="ECO:0000256" key="1">
    <source>
        <dbReference type="ARBA" id="ARBA00009277"/>
    </source>
</evidence>
<evidence type="ECO:0000313" key="4">
    <source>
        <dbReference type="EMBL" id="AZN29235.1"/>
    </source>
</evidence>
<evidence type="ECO:0000313" key="8">
    <source>
        <dbReference type="EMBL" id="AZN30391.1"/>
    </source>
</evidence>
<evidence type="ECO:0000313" key="11">
    <source>
        <dbReference type="EMBL" id="AZN30761.1"/>
    </source>
</evidence>
<dbReference type="KEGG" id="fsl:EJO69_03915"/>
<dbReference type="PANTHER" id="PTHR35004:SF8">
    <property type="entry name" value="TRANSPOSASE RV3428C-RELATED"/>
    <property type="match status" value="1"/>
</dbReference>
<dbReference type="Proteomes" id="UP000270021">
    <property type="component" value="Chromosome"/>
</dbReference>
<dbReference type="EMBL" id="CP034438">
    <property type="protein sequence ID" value="AZN29549.1"/>
    <property type="molecule type" value="Genomic_DNA"/>
</dbReference>
<dbReference type="EMBL" id="CP034438">
    <property type="protein sequence ID" value="AZN29831.1"/>
    <property type="molecule type" value="Genomic_DNA"/>
</dbReference>
<dbReference type="OrthoDB" id="3204032at2"/>
<dbReference type="InterPro" id="IPR036397">
    <property type="entry name" value="RNaseH_sf"/>
</dbReference>
<evidence type="ECO:0000313" key="9">
    <source>
        <dbReference type="EMBL" id="AZN30564.1"/>
    </source>
</evidence>
<dbReference type="KEGG" id="fsl:EJO69_10965"/>
<sequence>MHDWEKIRVLAREGVPKARIAAELGISRNTVDRAVKSDQPPRYVRTRTPTKFGEYEARIRWLLEECPTMPASVIGERVGWPYSERALRQNVARIRPEYAPRRLDPADRLEWEIGDVAQCDLWFPNVDIPIGNGKTARFPVLTMILAWSKYPVALMIPSRQRPDLLLGMWDGISTFGRVPRRLLWDNEAGIGRYGKLGQEVAEFCGTLGVKLVQAKPYDPETKGVVERFNSYLETSFLPGRTFASPKDFNAQLAGWLEVIRGKKPRGKDQTRGQGLTVELEHMGALPPVDPAARWTVQTRLGRDYYIEIGANAYSVDPRWIGHRIDVTMDLSTVQVSTGGKVITTHERLWGSGGQVTDPDHVETARKLRATFQQRQGLPGYGVTVQGGDLAVYDQIFDIEVA</sequence>
<dbReference type="EMBL" id="CP034438">
    <property type="protein sequence ID" value="AZN30761.1"/>
    <property type="molecule type" value="Genomic_DNA"/>
</dbReference>